<dbReference type="EMBL" id="CP123584">
    <property type="protein sequence ID" value="WZK90965.1"/>
    <property type="molecule type" value="Genomic_DNA"/>
</dbReference>
<proteinExistence type="predicted"/>
<dbReference type="Proteomes" id="UP001623232">
    <property type="component" value="Chromosome"/>
</dbReference>
<organism evidence="4 5">
    <name type="scientific">Aliisedimentitalea scapharcae</name>
    <dbReference type="NCBI Taxonomy" id="1524259"/>
    <lineage>
        <taxon>Bacteria</taxon>
        <taxon>Pseudomonadati</taxon>
        <taxon>Pseudomonadota</taxon>
        <taxon>Alphaproteobacteria</taxon>
        <taxon>Rhodobacterales</taxon>
        <taxon>Roseobacteraceae</taxon>
        <taxon>Aliisedimentitalea</taxon>
    </lineage>
</organism>
<dbReference type="Pfam" id="PF00583">
    <property type="entry name" value="Acetyltransf_1"/>
    <property type="match status" value="1"/>
</dbReference>
<dbReference type="InterPro" id="IPR050832">
    <property type="entry name" value="Bact_Acetyltransf"/>
</dbReference>
<feature type="domain" description="N-acetyltransferase" evidence="3">
    <location>
        <begin position="1"/>
        <end position="169"/>
    </location>
</feature>
<evidence type="ECO:0000313" key="4">
    <source>
        <dbReference type="EMBL" id="WZK90965.1"/>
    </source>
</evidence>
<keyword evidence="5" id="KW-1185">Reference proteome</keyword>
<keyword evidence="2 4" id="KW-0012">Acyltransferase</keyword>
<protein>
    <submittedName>
        <fullName evidence="4">N-acetyltransferase</fullName>
        <ecNumber evidence="4">2.3.1.-</ecNumber>
    </submittedName>
</protein>
<accession>A0ABZ2XXX5</accession>
<dbReference type="InterPro" id="IPR000182">
    <property type="entry name" value="GNAT_dom"/>
</dbReference>
<dbReference type="EC" id="2.3.1.-" evidence="4"/>
<evidence type="ECO:0000256" key="2">
    <source>
        <dbReference type="ARBA" id="ARBA00023315"/>
    </source>
</evidence>
<dbReference type="SUPFAM" id="SSF55729">
    <property type="entry name" value="Acyl-CoA N-acyltransferases (Nat)"/>
    <property type="match status" value="1"/>
</dbReference>
<gene>
    <name evidence="4" type="ORF">QEZ52_04735</name>
</gene>
<reference evidence="4 5" key="1">
    <citation type="submission" date="2023-04" db="EMBL/GenBank/DDBJ databases">
        <title>Complete genome sequence of Alisedimentitalea scapharcae.</title>
        <authorList>
            <person name="Rong J.-C."/>
            <person name="Yi M.-L."/>
            <person name="Zhao Q."/>
        </authorList>
    </citation>
    <scope>NUCLEOTIDE SEQUENCE [LARGE SCALE GENOMIC DNA]</scope>
    <source>
        <strain evidence="4 5">KCTC 42119</strain>
    </source>
</reference>
<name>A0ABZ2XXX5_9RHOB</name>
<dbReference type="Gene3D" id="3.40.630.30">
    <property type="match status" value="1"/>
</dbReference>
<dbReference type="CDD" id="cd04301">
    <property type="entry name" value="NAT_SF"/>
    <property type="match status" value="1"/>
</dbReference>
<dbReference type="PROSITE" id="PS51186">
    <property type="entry name" value="GNAT"/>
    <property type="match status" value="1"/>
</dbReference>
<dbReference type="PANTHER" id="PTHR43877">
    <property type="entry name" value="AMINOALKYLPHOSPHONATE N-ACETYLTRANSFERASE-RELATED-RELATED"/>
    <property type="match status" value="1"/>
</dbReference>
<evidence type="ECO:0000256" key="1">
    <source>
        <dbReference type="ARBA" id="ARBA00022679"/>
    </source>
</evidence>
<dbReference type="InterPro" id="IPR016181">
    <property type="entry name" value="Acyl_CoA_acyltransferase"/>
</dbReference>
<dbReference type="GO" id="GO:0016746">
    <property type="term" value="F:acyltransferase activity"/>
    <property type="evidence" value="ECO:0007669"/>
    <property type="project" value="UniProtKB-KW"/>
</dbReference>
<sequence length="169" mass="18651">MNLRPATLSDASSLAALSIEVWVGTYLRRGVNGFFADFVLSDLTPTKFETLLADPNEHFVVSQNIDGIDGYVRLTSGRAHPDGVGSDTEVTTLYVQPRHHGVGIGAGLLHRALTICDERGVGQPWLMVNAENDRAIAFYRRHGFVETGQTHFRINDQGYLNCVMSYGIR</sequence>
<keyword evidence="1 4" id="KW-0808">Transferase</keyword>
<evidence type="ECO:0000313" key="5">
    <source>
        <dbReference type="Proteomes" id="UP001623232"/>
    </source>
</evidence>
<evidence type="ECO:0000259" key="3">
    <source>
        <dbReference type="PROSITE" id="PS51186"/>
    </source>
</evidence>